<dbReference type="InterPro" id="IPR032345">
    <property type="entry name" value="PnbB"/>
</dbReference>
<organism evidence="1 2">
    <name type="scientific">Caballeronia choica</name>
    <dbReference type="NCBI Taxonomy" id="326476"/>
    <lineage>
        <taxon>Bacteria</taxon>
        <taxon>Pseudomonadati</taxon>
        <taxon>Pseudomonadota</taxon>
        <taxon>Betaproteobacteria</taxon>
        <taxon>Burkholderiales</taxon>
        <taxon>Burkholderiaceae</taxon>
        <taxon>Caballeronia</taxon>
    </lineage>
</organism>
<evidence type="ECO:0000313" key="2">
    <source>
        <dbReference type="Proteomes" id="UP000054770"/>
    </source>
</evidence>
<evidence type="ECO:0000313" key="1">
    <source>
        <dbReference type="EMBL" id="SAL23591.1"/>
    </source>
</evidence>
<gene>
    <name evidence="1" type="ORF">AWB68_00986</name>
</gene>
<dbReference type="RefSeq" id="WP_087643233.1">
    <property type="nucleotide sequence ID" value="NZ_FCON02000007.1"/>
</dbReference>
<proteinExistence type="predicted"/>
<reference evidence="1" key="1">
    <citation type="submission" date="2016-01" db="EMBL/GenBank/DDBJ databases">
        <authorList>
            <person name="Peeters C."/>
        </authorList>
    </citation>
    <scope>NUCLEOTIDE SEQUENCE [LARGE SCALE GENOMIC DNA]</scope>
    <source>
        <strain evidence="1">LMG 22940</strain>
    </source>
</reference>
<evidence type="ECO:0008006" key="3">
    <source>
        <dbReference type="Google" id="ProtNLM"/>
    </source>
</evidence>
<comment type="caution">
    <text evidence="1">The sequence shown here is derived from an EMBL/GenBank/DDBJ whole genome shotgun (WGS) entry which is preliminary data.</text>
</comment>
<dbReference type="Proteomes" id="UP000054770">
    <property type="component" value="Unassembled WGS sequence"/>
</dbReference>
<dbReference type="Pfam" id="PF16155">
    <property type="entry name" value="PnbB"/>
    <property type="match status" value="1"/>
</dbReference>
<dbReference type="EMBL" id="FCON02000007">
    <property type="protein sequence ID" value="SAL23591.1"/>
    <property type="molecule type" value="Genomic_DNA"/>
</dbReference>
<dbReference type="AlphaFoldDB" id="A0A158FVE4"/>
<protein>
    <recommendedName>
        <fullName evidence="3">PnbB</fullName>
    </recommendedName>
</protein>
<sequence>MSQAQALSSKDDLIARCLPFLEEVKDMTTGTEVEEWLNSKYGTDSEFYKDLARLIRIGVEDEGWAANIEITGREYRRARLVEPSEKTFGFSITAVYMNSAGNDQNNPEGSFRGDYHAHPYGEFNMVVSLNDGAALAGPNGWCYGGWTAPAPGSHHYPEAKGGAIIALFFLPAGRISYTVKAPDAR</sequence>
<name>A0A158FVE4_9BURK</name>
<dbReference type="OrthoDB" id="4467772at2"/>
<accession>A0A158FVE4</accession>
<keyword evidence="2" id="KW-1185">Reference proteome</keyword>